<dbReference type="SUPFAM" id="SSF49599">
    <property type="entry name" value="TRAF domain-like"/>
    <property type="match status" value="1"/>
</dbReference>
<accession>I1I231</accession>
<reference evidence="5 6" key="1">
    <citation type="journal article" date="2010" name="Nature">
        <title>Genome sequencing and analysis of the model grass Brachypodium distachyon.</title>
        <authorList>
            <consortium name="International Brachypodium Initiative"/>
        </authorList>
    </citation>
    <scope>NUCLEOTIDE SEQUENCE [LARGE SCALE GENOMIC DNA]</scope>
    <source>
        <strain evidence="5">Bd21</strain>
        <strain evidence="6">cv. Bd21</strain>
    </source>
</reference>
<dbReference type="AlphaFoldDB" id="I1I231"/>
<dbReference type="OMA" id="SENAMAM"/>
<evidence type="ECO:0000256" key="1">
    <source>
        <dbReference type="ARBA" id="ARBA00004906"/>
    </source>
</evidence>
<dbReference type="KEGG" id="bdi:100843891"/>
<protein>
    <recommendedName>
        <fullName evidence="8">BTB domain-containing protein</fullName>
    </recommendedName>
</protein>
<dbReference type="GeneID" id="100843891"/>
<comment type="similarity">
    <text evidence="2">Belongs to the Tdpoz family.</text>
</comment>
<evidence type="ECO:0000313" key="5">
    <source>
        <dbReference type="EMBL" id="KQJ95649.1"/>
    </source>
</evidence>
<dbReference type="RefSeq" id="XP_003573575.1">
    <property type="nucleotide sequence ID" value="XM_003573527.4"/>
</dbReference>
<dbReference type="Pfam" id="PF24570">
    <property type="entry name" value="BACK_BPM_SPOP"/>
    <property type="match status" value="1"/>
</dbReference>
<reference evidence="5" key="2">
    <citation type="submission" date="2017-06" db="EMBL/GenBank/DDBJ databases">
        <title>WGS assembly of Brachypodium distachyon.</title>
        <authorList>
            <consortium name="The International Brachypodium Initiative"/>
            <person name="Lucas S."/>
            <person name="Harmon-Smith M."/>
            <person name="Lail K."/>
            <person name="Tice H."/>
            <person name="Grimwood J."/>
            <person name="Bruce D."/>
            <person name="Barry K."/>
            <person name="Shu S."/>
            <person name="Lindquist E."/>
            <person name="Wang M."/>
            <person name="Pitluck S."/>
            <person name="Vogel J.P."/>
            <person name="Garvin D.F."/>
            <person name="Mockler T.C."/>
            <person name="Schmutz J."/>
            <person name="Rokhsar D."/>
            <person name="Bevan M.W."/>
        </authorList>
    </citation>
    <scope>NUCLEOTIDE SEQUENCE</scope>
    <source>
        <strain evidence="5">Bd21</strain>
    </source>
</reference>
<evidence type="ECO:0000259" key="4">
    <source>
        <dbReference type="PROSITE" id="PS50144"/>
    </source>
</evidence>
<dbReference type="InterPro" id="IPR002083">
    <property type="entry name" value="MATH/TRAF_dom"/>
</dbReference>
<keyword evidence="7" id="KW-1185">Reference proteome</keyword>
<sequence>MGSQSKRTLSRYSTVTEHGSHTFEISGYSLKKGIGVGEFIQSSTFTVGGYDWVIRVYPDGSCDAVKDYVSVYLEIMSRNTEARACCSLRLINQDTGKPVIMWSEETPKVFRSCDSSRFGPQNGQFVLRSVLEEESLGYIKDDFFQIECDITVIKDSYVYESSVWSEITVPPSDLSQHLGKLLSDKKDTDVTFSVGGENFVAHKIVLAMRSPVFKAQLYGQMKERRARRITVEDMQPAIFRALLHFIYNDSLSADMDDLNDDEYSETIRHLLVAADRYAMDRLKLMCQSILCDYINVETVAATLALADQHNCDKLKAVCVEFLEYTASSEGMDAVVATQGYADLKRTCPSVLVDVFEKTSRSRKA</sequence>
<evidence type="ECO:0008006" key="8">
    <source>
        <dbReference type="Google" id="ProtNLM"/>
    </source>
</evidence>
<dbReference type="InterPro" id="IPR000210">
    <property type="entry name" value="BTB/POZ_dom"/>
</dbReference>
<dbReference type="OrthoDB" id="6359816at2759"/>
<dbReference type="PROSITE" id="PS50097">
    <property type="entry name" value="BTB"/>
    <property type="match status" value="1"/>
</dbReference>
<evidence type="ECO:0000313" key="7">
    <source>
        <dbReference type="Proteomes" id="UP000008810"/>
    </source>
</evidence>
<evidence type="ECO:0000256" key="2">
    <source>
        <dbReference type="ARBA" id="ARBA00010846"/>
    </source>
</evidence>
<name>I1I231_BRADI</name>
<dbReference type="Gene3D" id="3.30.710.10">
    <property type="entry name" value="Potassium Channel Kv1.1, Chain A"/>
    <property type="match status" value="1"/>
</dbReference>
<dbReference type="Pfam" id="PF22486">
    <property type="entry name" value="MATH_2"/>
    <property type="match status" value="1"/>
</dbReference>
<feature type="domain" description="BTB" evidence="3">
    <location>
        <begin position="188"/>
        <end position="255"/>
    </location>
</feature>
<dbReference type="PANTHER" id="PTHR26379:SF433">
    <property type="entry name" value="OS08G0226800 PROTEIN"/>
    <property type="match status" value="1"/>
</dbReference>
<dbReference type="EMBL" id="CM000882">
    <property type="protein sequence ID" value="KQJ95649.1"/>
    <property type="molecule type" value="Genomic_DNA"/>
</dbReference>
<feature type="domain" description="MATH" evidence="4">
    <location>
        <begin position="18"/>
        <end position="150"/>
    </location>
</feature>
<dbReference type="InterPro" id="IPR011333">
    <property type="entry name" value="SKP1/BTB/POZ_sf"/>
</dbReference>
<dbReference type="InterPro" id="IPR008974">
    <property type="entry name" value="TRAF-like"/>
</dbReference>
<dbReference type="Proteomes" id="UP000008810">
    <property type="component" value="Chromosome 3"/>
</dbReference>
<dbReference type="GO" id="GO:0016567">
    <property type="term" value="P:protein ubiquitination"/>
    <property type="evidence" value="ECO:0007669"/>
    <property type="project" value="InterPro"/>
</dbReference>
<dbReference type="CDD" id="cd00121">
    <property type="entry name" value="MATH"/>
    <property type="match status" value="1"/>
</dbReference>
<dbReference type="EnsemblPlants" id="KQJ95649">
    <property type="protein sequence ID" value="KQJ95649"/>
    <property type="gene ID" value="BRADI_3g18357v3"/>
</dbReference>
<dbReference type="CDD" id="cd18280">
    <property type="entry name" value="BTB_POZ_BPM_plant"/>
    <property type="match status" value="1"/>
</dbReference>
<dbReference type="Gramene" id="KQJ95649">
    <property type="protein sequence ID" value="KQJ95649"/>
    <property type="gene ID" value="BRADI_3g18357v3"/>
</dbReference>
<evidence type="ECO:0000259" key="3">
    <source>
        <dbReference type="PROSITE" id="PS50097"/>
    </source>
</evidence>
<organism evidence="5">
    <name type="scientific">Brachypodium distachyon</name>
    <name type="common">Purple false brome</name>
    <name type="synonym">Trachynia distachya</name>
    <dbReference type="NCBI Taxonomy" id="15368"/>
    <lineage>
        <taxon>Eukaryota</taxon>
        <taxon>Viridiplantae</taxon>
        <taxon>Streptophyta</taxon>
        <taxon>Embryophyta</taxon>
        <taxon>Tracheophyta</taxon>
        <taxon>Spermatophyta</taxon>
        <taxon>Magnoliopsida</taxon>
        <taxon>Liliopsida</taxon>
        <taxon>Poales</taxon>
        <taxon>Poaceae</taxon>
        <taxon>BOP clade</taxon>
        <taxon>Pooideae</taxon>
        <taxon>Stipodae</taxon>
        <taxon>Brachypodieae</taxon>
        <taxon>Brachypodium</taxon>
    </lineage>
</organism>
<dbReference type="Gene3D" id="2.60.210.10">
    <property type="entry name" value="Apoptosis, Tumor Necrosis Factor Receptor Associated Protein 2, Chain A"/>
    <property type="match status" value="1"/>
</dbReference>
<dbReference type="SUPFAM" id="SSF54695">
    <property type="entry name" value="POZ domain"/>
    <property type="match status" value="1"/>
</dbReference>
<gene>
    <name evidence="6" type="primary">LOC100843891</name>
    <name evidence="5" type="ORF">BRADI_3g18357v3</name>
</gene>
<evidence type="ECO:0000313" key="6">
    <source>
        <dbReference type="EnsemblPlants" id="KQJ95649"/>
    </source>
</evidence>
<dbReference type="PANTHER" id="PTHR26379">
    <property type="entry name" value="BTB/POZ AND MATH DOMAIN-CONTAINING PROTEIN 1"/>
    <property type="match status" value="1"/>
</dbReference>
<dbReference type="InterPro" id="IPR056423">
    <property type="entry name" value="BACK_BPM_SPOP"/>
</dbReference>
<dbReference type="InterPro" id="IPR045005">
    <property type="entry name" value="BPM1-6"/>
</dbReference>
<dbReference type="SMART" id="SM00225">
    <property type="entry name" value="BTB"/>
    <property type="match status" value="1"/>
</dbReference>
<proteinExistence type="inferred from homology"/>
<dbReference type="PROSITE" id="PS50144">
    <property type="entry name" value="MATH"/>
    <property type="match status" value="1"/>
</dbReference>
<dbReference type="HOGENOM" id="CLU_004253_2_0_1"/>
<dbReference type="eggNOG" id="KOG1987">
    <property type="taxonomic scope" value="Eukaryota"/>
</dbReference>
<dbReference type="ExpressionAtlas" id="I1I231">
    <property type="expression patterns" value="baseline"/>
</dbReference>
<dbReference type="Pfam" id="PF00651">
    <property type="entry name" value="BTB"/>
    <property type="match status" value="1"/>
</dbReference>
<dbReference type="Gene3D" id="1.25.40.420">
    <property type="match status" value="1"/>
</dbReference>
<reference evidence="6" key="3">
    <citation type="submission" date="2018-08" db="UniProtKB">
        <authorList>
            <consortium name="EnsemblPlants"/>
        </authorList>
    </citation>
    <scope>IDENTIFICATION</scope>
    <source>
        <strain evidence="6">cv. Bd21</strain>
    </source>
</reference>
<comment type="pathway">
    <text evidence="1">Protein modification; protein ubiquitination.</text>
</comment>